<protein>
    <recommendedName>
        <fullName evidence="4">Secreted protein</fullName>
    </recommendedName>
</protein>
<feature type="chain" id="PRO_5002462911" description="Secreted protein" evidence="1">
    <location>
        <begin position="31"/>
        <end position="262"/>
    </location>
</feature>
<comment type="caution">
    <text evidence="2">The sequence shown here is derived from an EMBL/GenBank/DDBJ whole genome shotgun (WGS) entry which is preliminary data.</text>
</comment>
<name>A0A0F3KIS5_9GAMM</name>
<dbReference type="PATRIC" id="fig|345309.4.peg.2658"/>
<accession>A0A0F3KIS5</accession>
<keyword evidence="3" id="KW-1185">Reference proteome</keyword>
<reference evidence="2 3" key="1">
    <citation type="submission" date="2015-03" db="EMBL/GenBank/DDBJ databases">
        <title>Draft genome sequence of Luteibacter yeojuensis strain SU11.</title>
        <authorList>
            <person name="Sulaiman J."/>
            <person name="Priya K."/>
            <person name="Chan K.-G."/>
        </authorList>
    </citation>
    <scope>NUCLEOTIDE SEQUENCE [LARGE SCALE GENOMIC DNA]</scope>
    <source>
        <strain evidence="2 3">SU11</strain>
    </source>
</reference>
<dbReference type="Proteomes" id="UP000033651">
    <property type="component" value="Unassembled WGS sequence"/>
</dbReference>
<organism evidence="2 3">
    <name type="scientific">Luteibacter yeojuensis</name>
    <dbReference type="NCBI Taxonomy" id="345309"/>
    <lineage>
        <taxon>Bacteria</taxon>
        <taxon>Pseudomonadati</taxon>
        <taxon>Pseudomonadota</taxon>
        <taxon>Gammaproteobacteria</taxon>
        <taxon>Lysobacterales</taxon>
        <taxon>Rhodanobacteraceae</taxon>
        <taxon>Luteibacter</taxon>
    </lineage>
</organism>
<evidence type="ECO:0008006" key="4">
    <source>
        <dbReference type="Google" id="ProtNLM"/>
    </source>
</evidence>
<evidence type="ECO:0000313" key="3">
    <source>
        <dbReference type="Proteomes" id="UP000033651"/>
    </source>
</evidence>
<dbReference type="RefSeq" id="WP_045830477.1">
    <property type="nucleotide sequence ID" value="NZ_JZRB01000034.1"/>
</dbReference>
<evidence type="ECO:0000313" key="2">
    <source>
        <dbReference type="EMBL" id="KJV30024.1"/>
    </source>
</evidence>
<gene>
    <name evidence="2" type="ORF">VI08_15275</name>
</gene>
<dbReference type="EMBL" id="JZRB01000034">
    <property type="protein sequence ID" value="KJV30024.1"/>
    <property type="molecule type" value="Genomic_DNA"/>
</dbReference>
<proteinExistence type="predicted"/>
<keyword evidence="1" id="KW-0732">Signal</keyword>
<evidence type="ECO:0000256" key="1">
    <source>
        <dbReference type="SAM" id="SignalP"/>
    </source>
</evidence>
<sequence>MPDSKRPFRVSAVAAALAIFAAATATPALADPPDSKLASPDAYGAAGSVAYGIPGIGELKGDAPVYDLATRRWTVDMVNPEGQHVVTTIDETTGDICARYPGRDACVASGSAADQLASAERLRLAQEAARRNPPPDVEGLWVAALESMEAHSDIRGPQTWYVSVHDKEGRAVDLPIAVMARAHMARIQLMRMTQAPKNLPPPSAMMTYLIYGIGDAYRREDGMYALSFTAYCGGACAIYTSLVMSHDKTGWHYVSYIPSAVE</sequence>
<dbReference type="AlphaFoldDB" id="A0A0F3KIS5"/>
<feature type="signal peptide" evidence="1">
    <location>
        <begin position="1"/>
        <end position="30"/>
    </location>
</feature>
<dbReference type="OrthoDB" id="5950429at2"/>